<dbReference type="AlphaFoldDB" id="A0ABD0LKW8"/>
<accession>A0ABD0LKW8</accession>
<keyword evidence="3" id="KW-1185">Reference proteome</keyword>
<dbReference type="Proteomes" id="UP001519460">
    <property type="component" value="Unassembled WGS sequence"/>
</dbReference>
<evidence type="ECO:0000256" key="1">
    <source>
        <dbReference type="SAM" id="MobiDB-lite"/>
    </source>
</evidence>
<protein>
    <submittedName>
        <fullName evidence="2">Uncharacterized protein</fullName>
    </submittedName>
</protein>
<comment type="caution">
    <text evidence="2">The sequence shown here is derived from an EMBL/GenBank/DDBJ whole genome shotgun (WGS) entry which is preliminary data.</text>
</comment>
<proteinExistence type="predicted"/>
<dbReference type="EMBL" id="JACVVK020000039">
    <property type="protein sequence ID" value="KAK7500095.1"/>
    <property type="molecule type" value="Genomic_DNA"/>
</dbReference>
<evidence type="ECO:0000313" key="3">
    <source>
        <dbReference type="Proteomes" id="UP001519460"/>
    </source>
</evidence>
<name>A0ABD0LKW8_9CAEN</name>
<organism evidence="2 3">
    <name type="scientific">Batillaria attramentaria</name>
    <dbReference type="NCBI Taxonomy" id="370345"/>
    <lineage>
        <taxon>Eukaryota</taxon>
        <taxon>Metazoa</taxon>
        <taxon>Spiralia</taxon>
        <taxon>Lophotrochozoa</taxon>
        <taxon>Mollusca</taxon>
        <taxon>Gastropoda</taxon>
        <taxon>Caenogastropoda</taxon>
        <taxon>Sorbeoconcha</taxon>
        <taxon>Cerithioidea</taxon>
        <taxon>Batillariidae</taxon>
        <taxon>Batillaria</taxon>
    </lineage>
</organism>
<evidence type="ECO:0000313" key="2">
    <source>
        <dbReference type="EMBL" id="KAK7500095.1"/>
    </source>
</evidence>
<gene>
    <name evidence="2" type="ORF">BaRGS_00008642</name>
</gene>
<feature type="region of interest" description="Disordered" evidence="1">
    <location>
        <begin position="56"/>
        <end position="95"/>
    </location>
</feature>
<reference evidence="2 3" key="1">
    <citation type="journal article" date="2023" name="Sci. Data">
        <title>Genome assembly of the Korean intertidal mud-creeper Batillaria attramentaria.</title>
        <authorList>
            <person name="Patra A.K."/>
            <person name="Ho P.T."/>
            <person name="Jun S."/>
            <person name="Lee S.J."/>
            <person name="Kim Y."/>
            <person name="Won Y.J."/>
        </authorList>
    </citation>
    <scope>NUCLEOTIDE SEQUENCE [LARGE SCALE GENOMIC DNA]</scope>
    <source>
        <strain evidence="2">Wonlab-2016</strain>
    </source>
</reference>
<sequence>MTHQHRPRRADGERKRAYERLLLQAALPGPQFGGHVPGNVCYHRDYGDAEVAITQRRNQEPKRGEREKNRFGSGLESPEILMTFGTTAAERKPLG</sequence>
<feature type="compositionally biased region" description="Basic and acidic residues" evidence="1">
    <location>
        <begin position="57"/>
        <end position="70"/>
    </location>
</feature>